<dbReference type="OrthoDB" id="5988333at2759"/>
<keyword evidence="2" id="KW-1185">Reference proteome</keyword>
<evidence type="ECO:0000313" key="1">
    <source>
        <dbReference type="EMBL" id="CAC5373105.1"/>
    </source>
</evidence>
<accession>A0A6J8ASU5</accession>
<gene>
    <name evidence="1" type="ORF">MCOR_10972</name>
</gene>
<dbReference type="PANTHER" id="PTHR34239">
    <property type="entry name" value="APPLE DOMAIN-CONTAINING PROTEIN"/>
    <property type="match status" value="1"/>
</dbReference>
<proteinExistence type="predicted"/>
<organism evidence="1 2">
    <name type="scientific">Mytilus coruscus</name>
    <name type="common">Sea mussel</name>
    <dbReference type="NCBI Taxonomy" id="42192"/>
    <lineage>
        <taxon>Eukaryota</taxon>
        <taxon>Metazoa</taxon>
        <taxon>Spiralia</taxon>
        <taxon>Lophotrochozoa</taxon>
        <taxon>Mollusca</taxon>
        <taxon>Bivalvia</taxon>
        <taxon>Autobranchia</taxon>
        <taxon>Pteriomorphia</taxon>
        <taxon>Mytilida</taxon>
        <taxon>Mytiloidea</taxon>
        <taxon>Mytilidae</taxon>
        <taxon>Mytilinae</taxon>
        <taxon>Mytilus</taxon>
    </lineage>
</organism>
<sequence length="162" mass="18198">MAWTYENNNAIDECNDTLDILGHANRKVNITRRELMKPEMYNEYIHLCAQSVKYASNLFGDDVQKGANEIEDCSKISLKFNLVLESIAAIVDMGIIGIPFPYSWFSFFSIEGEAVESHLAAGKAVAHTEVVVTVLEVTNHQLNLHKTHRGGEGFRTKAEPRK</sequence>
<dbReference type="EMBL" id="CACVKT020001882">
    <property type="protein sequence ID" value="CAC5373105.1"/>
    <property type="molecule type" value="Genomic_DNA"/>
</dbReference>
<reference evidence="1 2" key="1">
    <citation type="submission" date="2020-06" db="EMBL/GenBank/DDBJ databases">
        <authorList>
            <person name="Li R."/>
            <person name="Bekaert M."/>
        </authorList>
    </citation>
    <scope>NUCLEOTIDE SEQUENCE [LARGE SCALE GENOMIC DNA]</scope>
    <source>
        <strain evidence="2">wild</strain>
    </source>
</reference>
<dbReference type="PANTHER" id="PTHR34239:SF2">
    <property type="entry name" value="TRANSPOSABLE ELEMENT P TRANSPOSASE_THAP9 CONSERVED DOMAIN-CONTAINING PROTEIN"/>
    <property type="match status" value="1"/>
</dbReference>
<dbReference type="AlphaFoldDB" id="A0A6J8ASU5"/>
<evidence type="ECO:0000313" key="2">
    <source>
        <dbReference type="Proteomes" id="UP000507470"/>
    </source>
</evidence>
<dbReference type="Proteomes" id="UP000507470">
    <property type="component" value="Unassembled WGS sequence"/>
</dbReference>
<protein>
    <submittedName>
        <fullName evidence="1">Uncharacterized protein</fullName>
    </submittedName>
</protein>
<name>A0A6J8ASU5_MYTCO</name>